<reference evidence="1 2" key="1">
    <citation type="submission" date="2017-09" db="EMBL/GenBank/DDBJ databases">
        <title>Genomics of the genus Arcobacter.</title>
        <authorList>
            <person name="Perez-Cataluna A."/>
            <person name="Figueras M.J."/>
            <person name="Salas-Masso N."/>
        </authorList>
    </citation>
    <scope>NUCLEOTIDE SEQUENCE [LARGE SCALE GENOMIC DNA]</scope>
    <source>
        <strain evidence="1 2">CECT 7834</strain>
    </source>
</reference>
<name>A0A6M8NMB0_9BACT</name>
<dbReference type="Proteomes" id="UP000290378">
    <property type="component" value="Unassembled WGS sequence"/>
</dbReference>
<dbReference type="Gene3D" id="1.10.30.50">
    <property type="match status" value="1"/>
</dbReference>
<protein>
    <submittedName>
        <fullName evidence="1">Uncharacterized protein</fullName>
    </submittedName>
</protein>
<dbReference type="EMBL" id="NXII01000010">
    <property type="protein sequence ID" value="RXI40486.1"/>
    <property type="molecule type" value="Genomic_DNA"/>
</dbReference>
<organism evidence="1 2">
    <name type="scientific">Arcobacter cloacae</name>
    <dbReference type="NCBI Taxonomy" id="1054034"/>
    <lineage>
        <taxon>Bacteria</taxon>
        <taxon>Pseudomonadati</taxon>
        <taxon>Campylobacterota</taxon>
        <taxon>Epsilonproteobacteria</taxon>
        <taxon>Campylobacterales</taxon>
        <taxon>Arcobacteraceae</taxon>
        <taxon>Arcobacter</taxon>
    </lineage>
</organism>
<evidence type="ECO:0000313" key="2">
    <source>
        <dbReference type="Proteomes" id="UP000290378"/>
    </source>
</evidence>
<gene>
    <name evidence="1" type="ORF">CP963_08835</name>
</gene>
<dbReference type="AlphaFoldDB" id="A0A6M8NMB0"/>
<evidence type="ECO:0000313" key="1">
    <source>
        <dbReference type="EMBL" id="RXI40486.1"/>
    </source>
</evidence>
<dbReference type="RefSeq" id="WP_129013810.1">
    <property type="nucleotide sequence ID" value="NZ_CBCSEI010000010.1"/>
</dbReference>
<proteinExistence type="predicted"/>
<accession>A0A6M8NMB0</accession>
<comment type="caution">
    <text evidence="1">The sequence shown here is derived from an EMBL/GenBank/DDBJ whole genome shotgun (WGS) entry which is preliminary data.</text>
</comment>
<sequence length="241" mass="27736">MRLITKKHTGKGYKRLIGIHKNNGSYTSDVCSNDKKGICVKNIVLKDLLEEQGYICAYCMQKIDESNSTIEHIIGQKFKDEKGSEIGKKEDTNYDNMLAVCLGNSCKELHCDKSRAKYQSKRAKLYVNPLSKVQMENIKFSQSGVIYYKELEDIIDKSSEIQEEKEIRFDLNKVLNLNTNRLIEERGKIIKSIKSILSKSGLNKLSFDKTKANIEFAKWQQNNGGYKEFCQVAIYELKKHI</sequence>
<keyword evidence="2" id="KW-1185">Reference proteome</keyword>